<comment type="caution">
    <text evidence="1">The sequence shown here is derived from an EMBL/GenBank/DDBJ whole genome shotgun (WGS) entry which is preliminary data.</text>
</comment>
<evidence type="ECO:0000313" key="2">
    <source>
        <dbReference type="Proteomes" id="UP000004105"/>
    </source>
</evidence>
<keyword evidence="2" id="KW-1185">Reference proteome</keyword>
<proteinExistence type="predicted"/>
<dbReference type="AlphaFoldDB" id="F2BBR5"/>
<accession>F2BBR5</accession>
<dbReference type="EMBL" id="AFAY01000024">
    <property type="protein sequence ID" value="EGF11081.1"/>
    <property type="molecule type" value="Genomic_DNA"/>
</dbReference>
<protein>
    <submittedName>
        <fullName evidence="1">Uncharacterized protein</fullName>
    </submittedName>
</protein>
<evidence type="ECO:0000313" key="1">
    <source>
        <dbReference type="EMBL" id="EGF11081.1"/>
    </source>
</evidence>
<reference evidence="1 2" key="1">
    <citation type="submission" date="2011-02" db="EMBL/GenBank/DDBJ databases">
        <authorList>
            <person name="Muzny D."/>
            <person name="Qin X."/>
            <person name="Deng J."/>
            <person name="Jiang H."/>
            <person name="Liu Y."/>
            <person name="Qu J."/>
            <person name="Song X.-Z."/>
            <person name="Zhang L."/>
            <person name="Thornton R."/>
            <person name="Coyle M."/>
            <person name="Francisco L."/>
            <person name="Jackson L."/>
            <person name="Javaid M."/>
            <person name="Korchina V."/>
            <person name="Kovar C."/>
            <person name="Mata R."/>
            <person name="Mathew T."/>
            <person name="Ngo R."/>
            <person name="Nguyen L."/>
            <person name="Nguyen N."/>
            <person name="Okwuonu G."/>
            <person name="Ongeri F."/>
            <person name="Pham C."/>
            <person name="Simmons D."/>
            <person name="Wilczek-Boney K."/>
            <person name="Hale W."/>
            <person name="Jakkamsetti A."/>
            <person name="Pham P."/>
            <person name="Ruth R."/>
            <person name="San Lucas F."/>
            <person name="Warren J."/>
            <person name="Zhang J."/>
            <person name="Zhao Z."/>
            <person name="Zhou C."/>
            <person name="Zhu D."/>
            <person name="Lee S."/>
            <person name="Bess C."/>
            <person name="Blankenburg K."/>
            <person name="Forbes L."/>
            <person name="Fu Q."/>
            <person name="Gubbala S."/>
            <person name="Hirani K."/>
            <person name="Jayaseelan J.C."/>
            <person name="Lara F."/>
            <person name="Munidasa M."/>
            <person name="Palculict T."/>
            <person name="Patil S."/>
            <person name="Pu L.-L."/>
            <person name="Saada N."/>
            <person name="Tang L."/>
            <person name="Weissenberger G."/>
            <person name="Zhu Y."/>
            <person name="Hemphill L."/>
            <person name="Shang Y."/>
            <person name="Youmans B."/>
            <person name="Ayvaz T."/>
            <person name="Ross M."/>
            <person name="Santibanez J."/>
            <person name="Aqrawi P."/>
            <person name="Gross S."/>
            <person name="Joshi V."/>
            <person name="Fowler G."/>
            <person name="Nazareth L."/>
            <person name="Reid J."/>
            <person name="Worley K."/>
            <person name="Petrosino J."/>
            <person name="Highlander S."/>
            <person name="Gibbs R."/>
        </authorList>
    </citation>
    <scope>NUCLEOTIDE SEQUENCE [LARGE SCALE GENOMIC DNA]</scope>
    <source>
        <strain evidence="1 2">ATCC BAA-1200</strain>
    </source>
</reference>
<name>F2BBR5_9NEIS</name>
<dbReference type="Proteomes" id="UP000004105">
    <property type="component" value="Unassembled WGS sequence"/>
</dbReference>
<organism evidence="1 2">
    <name type="scientific">Neisseria bacilliformis ATCC BAA-1200</name>
    <dbReference type="NCBI Taxonomy" id="888742"/>
    <lineage>
        <taxon>Bacteria</taxon>
        <taxon>Pseudomonadati</taxon>
        <taxon>Pseudomonadota</taxon>
        <taxon>Betaproteobacteria</taxon>
        <taxon>Neisseriales</taxon>
        <taxon>Neisseriaceae</taxon>
        <taxon>Neisseria</taxon>
    </lineage>
</organism>
<sequence length="50" mass="6036">MQMCRVKKNQRIKSEKTAKKSLHFYITCVRIIPVEWFNKRKCPPFPMGTH</sequence>
<gene>
    <name evidence="1" type="ORF">HMPREF9123_1170</name>
</gene>
<dbReference type="HOGENOM" id="CLU_3120188_0_0_4"/>